<dbReference type="Pfam" id="PF07098">
    <property type="entry name" value="DUF1360"/>
    <property type="match status" value="1"/>
</dbReference>
<name>A0A6J4T6B0_9ACTN</name>
<protein>
    <recommendedName>
        <fullName evidence="2">DUF1360 domain-containing protein</fullName>
    </recommendedName>
</protein>
<gene>
    <name evidence="1" type="ORF">AVDCRST_MAG67-3036</name>
</gene>
<dbReference type="AlphaFoldDB" id="A0A6J4T6B0"/>
<reference evidence="1" key="1">
    <citation type="submission" date="2020-02" db="EMBL/GenBank/DDBJ databases">
        <authorList>
            <person name="Meier V. D."/>
        </authorList>
    </citation>
    <scope>NUCLEOTIDE SEQUENCE</scope>
    <source>
        <strain evidence="1">AVDCRST_MAG67</strain>
    </source>
</reference>
<proteinExistence type="predicted"/>
<dbReference type="InterPro" id="IPR010773">
    <property type="entry name" value="Mycophage_PG1_Gp7"/>
</dbReference>
<accession>A0A6J4T6B0</accession>
<organism evidence="1">
    <name type="scientific">uncultured Solirubrobacteraceae bacterium</name>
    <dbReference type="NCBI Taxonomy" id="1162706"/>
    <lineage>
        <taxon>Bacteria</taxon>
        <taxon>Bacillati</taxon>
        <taxon>Actinomycetota</taxon>
        <taxon>Thermoleophilia</taxon>
        <taxon>Solirubrobacterales</taxon>
        <taxon>Solirubrobacteraceae</taxon>
        <taxon>environmental samples</taxon>
    </lineage>
</organism>
<evidence type="ECO:0000313" key="1">
    <source>
        <dbReference type="EMBL" id="CAA9514974.1"/>
    </source>
</evidence>
<evidence type="ECO:0008006" key="2">
    <source>
        <dbReference type="Google" id="ProtNLM"/>
    </source>
</evidence>
<dbReference type="EMBL" id="CADCVQ010000124">
    <property type="protein sequence ID" value="CAA9514974.1"/>
    <property type="molecule type" value="Genomic_DNA"/>
</dbReference>
<sequence length="169" mass="18070">MPSMTRFPRSPLDGYAPPDAERPLASYSLLTSVFSASFVGALLAASRAGYKLPAQFSTKDIVLTGLATHKLSRLIARDKVTGFARAPFTRFQEATGHAEVDEAPRGHGLQLALGELLVCPYCLAQWIAGAFTVGHVVAPRVTRLLTAMWSAHALADAAQLAYSAAEKRS</sequence>